<evidence type="ECO:0000256" key="6">
    <source>
        <dbReference type="PIRNR" id="PIRNR000446"/>
    </source>
</evidence>
<dbReference type="NCBIfam" id="TIGR00128">
    <property type="entry name" value="fabD"/>
    <property type="match status" value="1"/>
</dbReference>
<evidence type="ECO:0000256" key="1">
    <source>
        <dbReference type="ARBA" id="ARBA00013258"/>
    </source>
</evidence>
<dbReference type="PANTHER" id="PTHR42681:SF1">
    <property type="entry name" value="MALONYL-COA-ACYL CARRIER PROTEIN TRANSACYLASE, MITOCHONDRIAL"/>
    <property type="match status" value="1"/>
</dbReference>
<dbReference type="EMBL" id="JACNFK010000011">
    <property type="protein sequence ID" value="MBC8518905.1"/>
    <property type="molecule type" value="Genomic_DNA"/>
</dbReference>
<accession>A0A8J6PA50</accession>
<dbReference type="GO" id="GO:0006633">
    <property type="term" value="P:fatty acid biosynthetic process"/>
    <property type="evidence" value="ECO:0007669"/>
    <property type="project" value="TreeGrafter"/>
</dbReference>
<dbReference type="InterPro" id="IPR014043">
    <property type="entry name" value="Acyl_transferase_dom"/>
</dbReference>
<comment type="similarity">
    <text evidence="6">Belongs to the fabD family.</text>
</comment>
<dbReference type="SMART" id="SM00827">
    <property type="entry name" value="PKS_AT"/>
    <property type="match status" value="1"/>
</dbReference>
<dbReference type="InterPro" id="IPR050858">
    <property type="entry name" value="Mal-CoA-ACP_Trans/PKS_FabD"/>
</dbReference>
<evidence type="ECO:0000259" key="8">
    <source>
        <dbReference type="SMART" id="SM00827"/>
    </source>
</evidence>
<dbReference type="PANTHER" id="PTHR42681">
    <property type="entry name" value="MALONYL-COA-ACYL CARRIER PROTEIN TRANSACYLASE, MITOCHONDRIAL"/>
    <property type="match status" value="1"/>
</dbReference>
<evidence type="ECO:0000313" key="9">
    <source>
        <dbReference type="EMBL" id="MBC8518905.1"/>
    </source>
</evidence>
<dbReference type="GO" id="GO:0004314">
    <property type="term" value="F:[acyl-carrier-protein] S-malonyltransferase activity"/>
    <property type="evidence" value="ECO:0007669"/>
    <property type="project" value="UniProtKB-EC"/>
</dbReference>
<evidence type="ECO:0000256" key="7">
    <source>
        <dbReference type="PIRSR" id="PIRSR000446-1"/>
    </source>
</evidence>
<dbReference type="SUPFAM" id="SSF55048">
    <property type="entry name" value="Probable ACP-binding domain of malonyl-CoA ACP transacylase"/>
    <property type="match status" value="1"/>
</dbReference>
<dbReference type="InterPro" id="IPR001227">
    <property type="entry name" value="Ac_transferase_dom_sf"/>
</dbReference>
<dbReference type="InterPro" id="IPR016036">
    <property type="entry name" value="Malonyl_transacylase_ACP-bd"/>
</dbReference>
<dbReference type="InterPro" id="IPR004410">
    <property type="entry name" value="Malonyl_CoA-ACP_transAc_FabD"/>
</dbReference>
<dbReference type="Proteomes" id="UP000654401">
    <property type="component" value="Unassembled WGS sequence"/>
</dbReference>
<feature type="active site" evidence="7">
    <location>
        <position position="201"/>
    </location>
</feature>
<sequence>MMKLAFVFPGQGSQSVSMLAELAESHAVVGETFGEASDQLGMDLWKLVQEGPKEALNQTTNTQPAMLAAGVATWRVWNQQAGIAPSIMAGHSLGEYSALVAAGALHFGDAIKLVAERGRLMQEAVPEGEGAMAAILGLEDDQVRAVCSDAADGGVVEPVNFNSPGQVVIAGSADAVERAIEAAKEAGAKRALPLPVSVPSHSSLMREAAEKFAVAMEPVMINSPEIPVINNVDVSAEIEPDSIREALTRQLYNPVRWVETVRKMHGEDVDMLVECGPGKVLAGLNKRIERGMKAMAVFDNASLEAAINTVNGEES</sequence>
<dbReference type="Gene3D" id="3.30.70.250">
    <property type="entry name" value="Malonyl-CoA ACP transacylase, ACP-binding"/>
    <property type="match status" value="1"/>
</dbReference>
<dbReference type="SUPFAM" id="SSF52151">
    <property type="entry name" value="FabD/lysophospholipase-like"/>
    <property type="match status" value="1"/>
</dbReference>
<keyword evidence="4 6" id="KW-0012">Acyltransferase</keyword>
<name>A0A8J6PA50_9GAMM</name>
<evidence type="ECO:0000256" key="4">
    <source>
        <dbReference type="ARBA" id="ARBA00023315"/>
    </source>
</evidence>
<evidence type="ECO:0000313" key="10">
    <source>
        <dbReference type="Proteomes" id="UP000654401"/>
    </source>
</evidence>
<reference evidence="9 10" key="1">
    <citation type="submission" date="2020-08" db="EMBL/GenBank/DDBJ databases">
        <title>Bridging the membrane lipid divide: bacteria of the FCB group superphylum have the potential to synthesize archaeal ether lipids.</title>
        <authorList>
            <person name="Villanueva L."/>
            <person name="Von Meijenfeldt F.A.B."/>
            <person name="Westbye A.B."/>
            <person name="Yadav S."/>
            <person name="Hopmans E.C."/>
            <person name="Dutilh B.E."/>
            <person name="Sinninghe Damste J.S."/>
        </authorList>
    </citation>
    <scope>NUCLEOTIDE SEQUENCE [LARGE SCALE GENOMIC DNA]</scope>
    <source>
        <strain evidence="9">NIOZ-UU100</strain>
    </source>
</reference>
<protein>
    <recommendedName>
        <fullName evidence="2 6">Malonyl CoA-acyl carrier protein transacylase</fullName>
        <ecNumber evidence="1 6">2.3.1.39</ecNumber>
    </recommendedName>
</protein>
<dbReference type="GO" id="GO:0005829">
    <property type="term" value="C:cytosol"/>
    <property type="evidence" value="ECO:0007669"/>
    <property type="project" value="TreeGrafter"/>
</dbReference>
<dbReference type="PIRSF" id="PIRSF000446">
    <property type="entry name" value="Mct"/>
    <property type="match status" value="1"/>
</dbReference>
<feature type="active site" evidence="7">
    <location>
        <position position="92"/>
    </location>
</feature>
<organism evidence="9 10">
    <name type="scientific">Candidatus Thiopontia autotrophica</name>
    <dbReference type="NCBI Taxonomy" id="2841688"/>
    <lineage>
        <taxon>Bacteria</taxon>
        <taxon>Pseudomonadati</taxon>
        <taxon>Pseudomonadota</taxon>
        <taxon>Gammaproteobacteria</taxon>
        <taxon>Candidatus Thiopontia</taxon>
    </lineage>
</organism>
<dbReference type="Gene3D" id="3.40.366.10">
    <property type="entry name" value="Malonyl-Coenzyme A Acyl Carrier Protein, domain 2"/>
    <property type="match status" value="1"/>
</dbReference>
<comment type="caution">
    <text evidence="9">The sequence shown here is derived from an EMBL/GenBank/DDBJ whole genome shotgun (WGS) entry which is preliminary data.</text>
</comment>
<dbReference type="EC" id="2.3.1.39" evidence="1 6"/>
<evidence type="ECO:0000256" key="2">
    <source>
        <dbReference type="ARBA" id="ARBA00018953"/>
    </source>
</evidence>
<proteinExistence type="inferred from homology"/>
<gene>
    <name evidence="9" type="primary">fabD</name>
    <name evidence="9" type="ORF">H8D24_00665</name>
</gene>
<evidence type="ECO:0000256" key="3">
    <source>
        <dbReference type="ARBA" id="ARBA00022679"/>
    </source>
</evidence>
<feature type="domain" description="Malonyl-CoA:ACP transacylase (MAT)" evidence="8">
    <location>
        <begin position="7"/>
        <end position="302"/>
    </location>
</feature>
<dbReference type="FunFam" id="3.30.70.250:FF:000001">
    <property type="entry name" value="Malonyl CoA-acyl carrier protein transacylase"/>
    <property type="match status" value="1"/>
</dbReference>
<dbReference type="InterPro" id="IPR024925">
    <property type="entry name" value="Malonyl_CoA-ACP_transAc"/>
</dbReference>
<comment type="catalytic activity">
    <reaction evidence="5 6">
        <text>holo-[ACP] + malonyl-CoA = malonyl-[ACP] + CoA</text>
        <dbReference type="Rhea" id="RHEA:41792"/>
        <dbReference type="Rhea" id="RHEA-COMP:9623"/>
        <dbReference type="Rhea" id="RHEA-COMP:9685"/>
        <dbReference type="ChEBI" id="CHEBI:57287"/>
        <dbReference type="ChEBI" id="CHEBI:57384"/>
        <dbReference type="ChEBI" id="CHEBI:64479"/>
        <dbReference type="ChEBI" id="CHEBI:78449"/>
        <dbReference type="EC" id="2.3.1.39"/>
    </reaction>
</comment>
<dbReference type="InterPro" id="IPR016035">
    <property type="entry name" value="Acyl_Trfase/lysoPLipase"/>
</dbReference>
<dbReference type="AlphaFoldDB" id="A0A8J6PA50"/>
<keyword evidence="3 6" id="KW-0808">Transferase</keyword>
<dbReference type="Pfam" id="PF00698">
    <property type="entry name" value="Acyl_transf_1"/>
    <property type="match status" value="1"/>
</dbReference>
<evidence type="ECO:0000256" key="5">
    <source>
        <dbReference type="ARBA" id="ARBA00048462"/>
    </source>
</evidence>